<evidence type="ECO:0000313" key="3">
    <source>
        <dbReference type="Proteomes" id="UP000036873"/>
    </source>
</evidence>
<dbReference type="Gene3D" id="3.40.50.300">
    <property type="entry name" value="P-loop containing nucleotide triphosphate hydrolases"/>
    <property type="match status" value="1"/>
</dbReference>
<sequence>MENMMNTPKLLAISGVKNSGKTTLITKLIPELVKLDLKIATIKHDGHGFSADHEDTDTYRHKASGAYGTAVFSNTKYMLVKDMPQCNEAMLIQSFPEADLILLEGFKLSGYPKIEIIRSGNSQTSVCDADTLIAMVTDLPLMAKSEVPVFGLNDIDLIAQFVYEWTCEK</sequence>
<feature type="domain" description="Molybdopterin-guanine dinucleotide biosynthesis protein B (MobB)" evidence="1">
    <location>
        <begin position="11"/>
        <end position="138"/>
    </location>
</feature>
<proteinExistence type="predicted"/>
<dbReference type="Pfam" id="PF03205">
    <property type="entry name" value="MobB"/>
    <property type="match status" value="1"/>
</dbReference>
<dbReference type="SUPFAM" id="SSF52540">
    <property type="entry name" value="P-loop containing nucleoside triphosphate hydrolases"/>
    <property type="match status" value="1"/>
</dbReference>
<dbReference type="PATRIC" id="fig|52689.4.peg.2326"/>
<evidence type="ECO:0000259" key="1">
    <source>
        <dbReference type="Pfam" id="PF03205"/>
    </source>
</evidence>
<dbReference type="PANTHER" id="PTHR40072">
    <property type="entry name" value="MOLYBDOPTERIN-GUANINE DINUCLEOTIDE BIOSYNTHESIS ADAPTER PROTEIN-RELATED"/>
    <property type="match status" value="1"/>
</dbReference>
<dbReference type="GO" id="GO:0006777">
    <property type="term" value="P:Mo-molybdopterin cofactor biosynthetic process"/>
    <property type="evidence" value="ECO:0007669"/>
    <property type="project" value="InterPro"/>
</dbReference>
<dbReference type="AlphaFoldDB" id="A0A0L6U4E7"/>
<reference evidence="3" key="1">
    <citation type="submission" date="2015-07" db="EMBL/GenBank/DDBJ databases">
        <title>Draft genome sequence of Acetobacterium bakii DSM 8293, a potential psychrophilic chemical producer through syngas fermentation.</title>
        <authorList>
            <person name="Song Y."/>
            <person name="Hwang S."/>
            <person name="Cho B.-K."/>
        </authorList>
    </citation>
    <scope>NUCLEOTIDE SEQUENCE [LARGE SCALE GENOMIC DNA]</scope>
    <source>
        <strain evidence="3">DSM 8239</strain>
    </source>
</reference>
<comment type="caution">
    <text evidence="2">The sequence shown here is derived from an EMBL/GenBank/DDBJ whole genome shotgun (WGS) entry which is preliminary data.</text>
</comment>
<dbReference type="InterPro" id="IPR004435">
    <property type="entry name" value="MobB_dom"/>
</dbReference>
<dbReference type="Proteomes" id="UP000036873">
    <property type="component" value="Unassembled WGS sequence"/>
</dbReference>
<name>A0A0L6U4E7_9FIRM</name>
<accession>A0A0L6U4E7</accession>
<dbReference type="EMBL" id="LGYO01000004">
    <property type="protein sequence ID" value="KNZ43368.1"/>
    <property type="molecule type" value="Genomic_DNA"/>
</dbReference>
<dbReference type="NCBIfam" id="TIGR00176">
    <property type="entry name" value="mobB"/>
    <property type="match status" value="1"/>
</dbReference>
<evidence type="ECO:0000313" key="2">
    <source>
        <dbReference type="EMBL" id="KNZ43368.1"/>
    </source>
</evidence>
<dbReference type="STRING" id="52689.AKG39_01315"/>
<dbReference type="InterPro" id="IPR027417">
    <property type="entry name" value="P-loop_NTPase"/>
</dbReference>
<dbReference type="GO" id="GO:0005525">
    <property type="term" value="F:GTP binding"/>
    <property type="evidence" value="ECO:0007669"/>
    <property type="project" value="InterPro"/>
</dbReference>
<organism evidence="2 3">
    <name type="scientific">Acetobacterium bakii</name>
    <dbReference type="NCBI Taxonomy" id="52689"/>
    <lineage>
        <taxon>Bacteria</taxon>
        <taxon>Bacillati</taxon>
        <taxon>Bacillota</taxon>
        <taxon>Clostridia</taxon>
        <taxon>Eubacteriales</taxon>
        <taxon>Eubacteriaceae</taxon>
        <taxon>Acetobacterium</taxon>
    </lineage>
</organism>
<dbReference type="PANTHER" id="PTHR40072:SF1">
    <property type="entry name" value="MOLYBDOPTERIN-GUANINE DINUCLEOTIDE BIOSYNTHESIS ADAPTER PROTEIN"/>
    <property type="match status" value="1"/>
</dbReference>
<dbReference type="InterPro" id="IPR052539">
    <property type="entry name" value="MGD_biosynthesis_adapter"/>
</dbReference>
<keyword evidence="3" id="KW-1185">Reference proteome</keyword>
<gene>
    <name evidence="2" type="ORF">AKG39_01315</name>
</gene>
<dbReference type="CDD" id="cd03116">
    <property type="entry name" value="MobB"/>
    <property type="match status" value="1"/>
</dbReference>
<protein>
    <submittedName>
        <fullName evidence="2">Molybdopterin-guanine dinucleotide biosynthesis protein B</fullName>
    </submittedName>
</protein>